<evidence type="ECO:0000313" key="5">
    <source>
        <dbReference type="EMBL" id="SFL46376.1"/>
    </source>
</evidence>
<dbReference type="Gene3D" id="3.30.70.270">
    <property type="match status" value="1"/>
</dbReference>
<dbReference type="CDD" id="cd01948">
    <property type="entry name" value="EAL"/>
    <property type="match status" value="1"/>
</dbReference>
<dbReference type="PROSITE" id="PS50887">
    <property type="entry name" value="GGDEF"/>
    <property type="match status" value="1"/>
</dbReference>
<dbReference type="SMART" id="SM00052">
    <property type="entry name" value="EAL"/>
    <property type="match status" value="1"/>
</dbReference>
<sequence>MENSPATTIDAVLRTGGVRSVFQPIIELDTGRVVAYEALARGPEGPLERPDPLFAAARVAGRLAELDAACRTAALRGAAEQELLAPLTLFVNVEPEVLDRAPLEDLLALAEDAPGLRVVLEITERALAARPAELLRTVERVRAVGWGVALDDVGAEAMSLAFMPLLRPDVVKLDLRLVQERPGPVIAEIMNAVNAHAERTGAVVLAEGIEDDRHLAMARALGATLGQGWLFGRPGVGAAPGREIGALRLPPPVAAPTAEGTEVSPFACLPEGVVLREAPKALLIELSKQLEREALRLGPTSVAAAAFQQARHFTPSTARRYRDLVERTGFVCALGEGLPVEPVPGLRGATLAPEDPVLGEWDVVVLGPHFAAALLARDLGDDGPDAERRFVYALTYDRDTVVRAASALLARVTPRPEPLPRGRILPAVEPARAVPAPAPGGPQEAETLRRALEATPSGVCIVDVRLPDQPLVYVNPAFAELAGLPQEELLGRNCRFLQGPDTDPAAVAAVRRAIEAGKECRVTMLNHRGPERTPWWNELHLAPIAGPDGEVARYIGVQVDVTARVEAERALVQERDRTRGYLTRIEQLAYTDPLTGLPNRRRLEEQVETALWTARAGGHALAVLFVDLDGFKAVNDRYGHAAGDELLRAVADRLRPRLRRRDLLARLGGDEFLVALLDLDPATAADEARRVAADLTRALEEPLPLAGGEVAVRASVGVSVHPEDGDDFATLLYAADVRMYARKAATAVR</sequence>
<dbReference type="Pfam" id="PF00563">
    <property type="entry name" value="EAL"/>
    <property type="match status" value="1"/>
</dbReference>
<dbReference type="InterPro" id="IPR019278">
    <property type="entry name" value="DICT_dom"/>
</dbReference>
<dbReference type="OrthoDB" id="3278016at2"/>
<protein>
    <submittedName>
        <fullName evidence="5">PAS domain S-box-containing protein/diguanylate cyclase (GGDEF) domain-containing protein</fullName>
    </submittedName>
</protein>
<dbReference type="SMART" id="SM00267">
    <property type="entry name" value="GGDEF"/>
    <property type="match status" value="1"/>
</dbReference>
<dbReference type="PANTHER" id="PTHR44757:SF4">
    <property type="entry name" value="DIGUANYLATE CYCLASE DGCE-RELATED"/>
    <property type="match status" value="1"/>
</dbReference>
<dbReference type="SUPFAM" id="SSF55073">
    <property type="entry name" value="Nucleotide cyclase"/>
    <property type="match status" value="1"/>
</dbReference>
<dbReference type="InParanoid" id="A0A1I4HY51"/>
<proteinExistence type="predicted"/>
<dbReference type="NCBIfam" id="TIGR00254">
    <property type="entry name" value="GGDEF"/>
    <property type="match status" value="1"/>
</dbReference>
<evidence type="ECO:0000259" key="4">
    <source>
        <dbReference type="PROSITE" id="PS50887"/>
    </source>
</evidence>
<dbReference type="RefSeq" id="WP_091327172.1">
    <property type="nucleotide sequence ID" value="NZ_FOSW01000011.1"/>
</dbReference>
<organism evidence="5 6">
    <name type="scientific">Geodermatophilus ruber</name>
    <dbReference type="NCBI Taxonomy" id="504800"/>
    <lineage>
        <taxon>Bacteria</taxon>
        <taxon>Bacillati</taxon>
        <taxon>Actinomycetota</taxon>
        <taxon>Actinomycetes</taxon>
        <taxon>Geodermatophilales</taxon>
        <taxon>Geodermatophilaceae</taxon>
        <taxon>Geodermatophilus</taxon>
    </lineage>
</organism>
<dbReference type="PROSITE" id="PS50113">
    <property type="entry name" value="PAC"/>
    <property type="match status" value="1"/>
</dbReference>
<accession>A0A1I4HY51</accession>
<dbReference type="Pfam" id="PF10069">
    <property type="entry name" value="DICT"/>
    <property type="match status" value="1"/>
</dbReference>
<feature type="domain" description="PAS" evidence="1">
    <location>
        <begin position="444"/>
        <end position="517"/>
    </location>
</feature>
<dbReference type="PANTHER" id="PTHR44757">
    <property type="entry name" value="DIGUANYLATE CYCLASE DGCP"/>
    <property type="match status" value="1"/>
</dbReference>
<keyword evidence="6" id="KW-1185">Reference proteome</keyword>
<dbReference type="Proteomes" id="UP000199152">
    <property type="component" value="Unassembled WGS sequence"/>
</dbReference>
<dbReference type="InterPro" id="IPR001633">
    <property type="entry name" value="EAL_dom"/>
</dbReference>
<feature type="domain" description="EAL" evidence="3">
    <location>
        <begin position="2"/>
        <end position="248"/>
    </location>
</feature>
<dbReference type="InterPro" id="IPR000160">
    <property type="entry name" value="GGDEF_dom"/>
</dbReference>
<dbReference type="NCBIfam" id="TIGR00229">
    <property type="entry name" value="sensory_box"/>
    <property type="match status" value="1"/>
</dbReference>
<dbReference type="InterPro" id="IPR029787">
    <property type="entry name" value="Nucleotide_cyclase"/>
</dbReference>
<evidence type="ECO:0000259" key="2">
    <source>
        <dbReference type="PROSITE" id="PS50113"/>
    </source>
</evidence>
<dbReference type="Gene3D" id="3.20.20.450">
    <property type="entry name" value="EAL domain"/>
    <property type="match status" value="1"/>
</dbReference>
<dbReference type="InterPro" id="IPR000700">
    <property type="entry name" value="PAS-assoc_C"/>
</dbReference>
<dbReference type="InterPro" id="IPR000014">
    <property type="entry name" value="PAS"/>
</dbReference>
<dbReference type="InterPro" id="IPR043128">
    <property type="entry name" value="Rev_trsase/Diguanyl_cyclase"/>
</dbReference>
<dbReference type="Pfam" id="PF00990">
    <property type="entry name" value="GGDEF"/>
    <property type="match status" value="1"/>
</dbReference>
<dbReference type="AlphaFoldDB" id="A0A1I4HY51"/>
<dbReference type="PROSITE" id="PS50112">
    <property type="entry name" value="PAS"/>
    <property type="match status" value="1"/>
</dbReference>
<dbReference type="CDD" id="cd01949">
    <property type="entry name" value="GGDEF"/>
    <property type="match status" value="1"/>
</dbReference>
<feature type="domain" description="PAC" evidence="2">
    <location>
        <begin position="518"/>
        <end position="573"/>
    </location>
</feature>
<evidence type="ECO:0000259" key="3">
    <source>
        <dbReference type="PROSITE" id="PS50883"/>
    </source>
</evidence>
<evidence type="ECO:0000259" key="1">
    <source>
        <dbReference type="PROSITE" id="PS50112"/>
    </source>
</evidence>
<dbReference type="Gene3D" id="3.30.450.20">
    <property type="entry name" value="PAS domain"/>
    <property type="match status" value="1"/>
</dbReference>
<dbReference type="STRING" id="504800.SAMN04488085_111153"/>
<dbReference type="InterPro" id="IPR035919">
    <property type="entry name" value="EAL_sf"/>
</dbReference>
<dbReference type="Pfam" id="PF13426">
    <property type="entry name" value="PAS_9"/>
    <property type="match status" value="1"/>
</dbReference>
<name>A0A1I4HY51_9ACTN</name>
<dbReference type="SUPFAM" id="SSF141868">
    <property type="entry name" value="EAL domain-like"/>
    <property type="match status" value="1"/>
</dbReference>
<dbReference type="InterPro" id="IPR052155">
    <property type="entry name" value="Biofilm_reg_signaling"/>
</dbReference>
<dbReference type="PROSITE" id="PS50883">
    <property type="entry name" value="EAL"/>
    <property type="match status" value="1"/>
</dbReference>
<dbReference type="CDD" id="cd00130">
    <property type="entry name" value="PAS"/>
    <property type="match status" value="1"/>
</dbReference>
<dbReference type="SUPFAM" id="SSF55785">
    <property type="entry name" value="PYP-like sensor domain (PAS domain)"/>
    <property type="match status" value="1"/>
</dbReference>
<reference evidence="5 6" key="1">
    <citation type="submission" date="2016-10" db="EMBL/GenBank/DDBJ databases">
        <authorList>
            <person name="de Groot N.N."/>
        </authorList>
    </citation>
    <scope>NUCLEOTIDE SEQUENCE [LARGE SCALE GENOMIC DNA]</scope>
    <source>
        <strain evidence="5 6">DSM 45317</strain>
    </source>
</reference>
<feature type="domain" description="GGDEF" evidence="4">
    <location>
        <begin position="619"/>
        <end position="749"/>
    </location>
</feature>
<dbReference type="InterPro" id="IPR035965">
    <property type="entry name" value="PAS-like_dom_sf"/>
</dbReference>
<gene>
    <name evidence="5" type="ORF">SAMN04488085_111153</name>
</gene>
<dbReference type="SMART" id="SM00091">
    <property type="entry name" value="PAS"/>
    <property type="match status" value="1"/>
</dbReference>
<dbReference type="EMBL" id="FOSW01000011">
    <property type="protein sequence ID" value="SFL46376.1"/>
    <property type="molecule type" value="Genomic_DNA"/>
</dbReference>
<evidence type="ECO:0000313" key="6">
    <source>
        <dbReference type="Proteomes" id="UP000199152"/>
    </source>
</evidence>